<sequence length="62" mass="6736">MATSTCVKCNNTSFEHKITNVGGKPFVFIQCSKCGGVIGVLNNYDLQSNIQEVKSKLDNLTP</sequence>
<accession>H1Y6J8</accession>
<dbReference type="Proteomes" id="UP000002774">
    <property type="component" value="Chromosome"/>
</dbReference>
<gene>
    <name evidence="1" type="ORF">Mucpa_1687</name>
</gene>
<evidence type="ECO:0000313" key="2">
    <source>
        <dbReference type="Proteomes" id="UP000002774"/>
    </source>
</evidence>
<protein>
    <submittedName>
        <fullName evidence="1">Uncharacterized protein</fullName>
    </submittedName>
</protein>
<evidence type="ECO:0000313" key="1">
    <source>
        <dbReference type="EMBL" id="EHQ25842.1"/>
    </source>
</evidence>
<name>H1Y6J8_9SPHI</name>
<organism evidence="1 2">
    <name type="scientific">Mucilaginibacter paludis DSM 18603</name>
    <dbReference type="NCBI Taxonomy" id="714943"/>
    <lineage>
        <taxon>Bacteria</taxon>
        <taxon>Pseudomonadati</taxon>
        <taxon>Bacteroidota</taxon>
        <taxon>Sphingobacteriia</taxon>
        <taxon>Sphingobacteriales</taxon>
        <taxon>Sphingobacteriaceae</taxon>
        <taxon>Mucilaginibacter</taxon>
    </lineage>
</organism>
<dbReference type="HOGENOM" id="CLU_191947_0_0_10"/>
<dbReference type="AlphaFoldDB" id="H1Y6J8"/>
<dbReference type="EMBL" id="CM001403">
    <property type="protein sequence ID" value="EHQ25842.1"/>
    <property type="molecule type" value="Genomic_DNA"/>
</dbReference>
<keyword evidence="2" id="KW-1185">Reference proteome</keyword>
<proteinExistence type="predicted"/>
<reference evidence="1" key="1">
    <citation type="submission" date="2011-09" db="EMBL/GenBank/DDBJ databases">
        <title>The permanent draft genome of Mucilaginibacter paludis DSM 18603.</title>
        <authorList>
            <consortium name="US DOE Joint Genome Institute (JGI-PGF)"/>
            <person name="Lucas S."/>
            <person name="Han J."/>
            <person name="Lapidus A."/>
            <person name="Bruce D."/>
            <person name="Goodwin L."/>
            <person name="Pitluck S."/>
            <person name="Peters L."/>
            <person name="Kyrpides N."/>
            <person name="Mavromatis K."/>
            <person name="Ivanova N."/>
            <person name="Mikhailova N."/>
            <person name="Held B."/>
            <person name="Detter J.C."/>
            <person name="Tapia R."/>
            <person name="Han C."/>
            <person name="Land M."/>
            <person name="Hauser L."/>
            <person name="Markowitz V."/>
            <person name="Cheng J.-F."/>
            <person name="Hugenholtz P."/>
            <person name="Woyke T."/>
            <person name="Wu D."/>
            <person name="Tindall B."/>
            <person name="Brambilla E."/>
            <person name="Klenk H.-P."/>
            <person name="Eisen J.A."/>
        </authorList>
    </citation>
    <scope>NUCLEOTIDE SEQUENCE [LARGE SCALE GENOMIC DNA]</scope>
    <source>
        <strain evidence="1">DSM 18603</strain>
    </source>
</reference>